<reference evidence="3 4" key="1">
    <citation type="submission" date="2024-11" db="EMBL/GenBank/DDBJ databases">
        <title>Chromosome-level genome assembly of the freshwater bivalve Anodonta woodiana.</title>
        <authorList>
            <person name="Chen X."/>
        </authorList>
    </citation>
    <scope>NUCLEOTIDE SEQUENCE [LARGE SCALE GENOMIC DNA]</scope>
    <source>
        <strain evidence="3">MN2024</strain>
        <tissue evidence="3">Gills</tissue>
    </source>
</reference>
<feature type="domain" description="Fibrinogen C-terminal" evidence="2">
    <location>
        <begin position="66"/>
        <end position="278"/>
    </location>
</feature>
<dbReference type="InterPro" id="IPR036056">
    <property type="entry name" value="Fibrinogen-like_C"/>
</dbReference>
<dbReference type="NCBIfam" id="NF040941">
    <property type="entry name" value="GGGWT_bact"/>
    <property type="match status" value="1"/>
</dbReference>
<dbReference type="EMBL" id="JBJQND010000007">
    <property type="protein sequence ID" value="KAL3871543.1"/>
    <property type="molecule type" value="Genomic_DNA"/>
</dbReference>
<evidence type="ECO:0000313" key="4">
    <source>
        <dbReference type="Proteomes" id="UP001634394"/>
    </source>
</evidence>
<dbReference type="InterPro" id="IPR050373">
    <property type="entry name" value="Fibrinogen_C-term_domain"/>
</dbReference>
<organism evidence="3 4">
    <name type="scientific">Sinanodonta woodiana</name>
    <name type="common">Chinese pond mussel</name>
    <name type="synonym">Anodonta woodiana</name>
    <dbReference type="NCBI Taxonomy" id="1069815"/>
    <lineage>
        <taxon>Eukaryota</taxon>
        <taxon>Metazoa</taxon>
        <taxon>Spiralia</taxon>
        <taxon>Lophotrochozoa</taxon>
        <taxon>Mollusca</taxon>
        <taxon>Bivalvia</taxon>
        <taxon>Autobranchia</taxon>
        <taxon>Heteroconchia</taxon>
        <taxon>Palaeoheterodonta</taxon>
        <taxon>Unionida</taxon>
        <taxon>Unionoidea</taxon>
        <taxon>Unionidae</taxon>
        <taxon>Unioninae</taxon>
        <taxon>Sinanodonta</taxon>
    </lineage>
</organism>
<feature type="signal peptide" evidence="1">
    <location>
        <begin position="1"/>
        <end position="20"/>
    </location>
</feature>
<name>A0ABD3WFP7_SINWO</name>
<comment type="caution">
    <text evidence="3">The sequence shown here is derived from an EMBL/GenBank/DDBJ whole genome shotgun (WGS) entry which is preliminary data.</text>
</comment>
<dbReference type="InterPro" id="IPR014716">
    <property type="entry name" value="Fibrinogen_a/b/g_C_1"/>
</dbReference>
<evidence type="ECO:0000313" key="3">
    <source>
        <dbReference type="EMBL" id="KAL3871543.1"/>
    </source>
</evidence>
<sequence length="280" mass="32016">MIAMTTKIWLLLVLTKTVSSFKEESVNFVCTKTSLNETKSDLAEIIDLKRRVTKLEEKRNTSCGTLQPSVFGKDCLELFDKGERNDGVYRISPDDGCPFDVYCDMTSGGWTVMQRRKDGSVSFKRTWTEYAQGFGDLEGDFWLGLNNIHRLTKDGSQIYIHLQHYNGSWLYAHYKDFTVNNAATAYRMNVDKYGFEGTTPEIFGYHDNMKFSTHERDNDNYGTSCSVSLHGDSGWWFNACYYLNPNGMYNFKGTGGLSYYSGGIIYMKNSVIKLKRNNSC</sequence>
<keyword evidence="1" id="KW-0732">Signal</keyword>
<feature type="chain" id="PRO_5044829652" description="Fibrinogen C-terminal domain-containing protein" evidence="1">
    <location>
        <begin position="21"/>
        <end position="280"/>
    </location>
</feature>
<dbReference type="SUPFAM" id="SSF56496">
    <property type="entry name" value="Fibrinogen C-terminal domain-like"/>
    <property type="match status" value="1"/>
</dbReference>
<evidence type="ECO:0000259" key="2">
    <source>
        <dbReference type="PROSITE" id="PS51406"/>
    </source>
</evidence>
<dbReference type="InterPro" id="IPR002181">
    <property type="entry name" value="Fibrinogen_a/b/g_C_dom"/>
</dbReference>
<dbReference type="PANTHER" id="PTHR19143">
    <property type="entry name" value="FIBRINOGEN/TENASCIN/ANGIOPOEITIN"/>
    <property type="match status" value="1"/>
</dbReference>
<gene>
    <name evidence="3" type="ORF">ACJMK2_039536</name>
</gene>
<dbReference type="CDD" id="cd00087">
    <property type="entry name" value="FReD"/>
    <property type="match status" value="1"/>
</dbReference>
<dbReference type="PROSITE" id="PS51406">
    <property type="entry name" value="FIBRINOGEN_C_2"/>
    <property type="match status" value="1"/>
</dbReference>
<protein>
    <recommendedName>
        <fullName evidence="2">Fibrinogen C-terminal domain-containing protein</fullName>
    </recommendedName>
</protein>
<evidence type="ECO:0000256" key="1">
    <source>
        <dbReference type="SAM" id="SignalP"/>
    </source>
</evidence>
<dbReference type="Gene3D" id="3.90.215.10">
    <property type="entry name" value="Gamma Fibrinogen, chain A, domain 1"/>
    <property type="match status" value="1"/>
</dbReference>
<keyword evidence="4" id="KW-1185">Reference proteome</keyword>
<dbReference type="Proteomes" id="UP001634394">
    <property type="component" value="Unassembled WGS sequence"/>
</dbReference>
<dbReference type="SMART" id="SM00186">
    <property type="entry name" value="FBG"/>
    <property type="match status" value="1"/>
</dbReference>
<dbReference type="AlphaFoldDB" id="A0ABD3WFP7"/>
<proteinExistence type="predicted"/>
<dbReference type="Gene3D" id="4.10.530.10">
    <property type="entry name" value="Gamma-fibrinogen Carboxyl Terminal Fragment, domain 2"/>
    <property type="match status" value="1"/>
</dbReference>
<dbReference type="Pfam" id="PF00147">
    <property type="entry name" value="Fibrinogen_C"/>
    <property type="match status" value="1"/>
</dbReference>
<accession>A0ABD3WFP7</accession>